<protein>
    <recommendedName>
        <fullName evidence="4">Phytanoyl-CoA dioxygenase</fullName>
    </recommendedName>
</protein>
<dbReference type="Gene3D" id="2.60.120.620">
    <property type="entry name" value="q2cbj1_9rhob like domain"/>
    <property type="match status" value="1"/>
</dbReference>
<dbReference type="GO" id="GO:0005506">
    <property type="term" value="F:iron ion binding"/>
    <property type="evidence" value="ECO:0007669"/>
    <property type="project" value="UniProtKB-ARBA"/>
</dbReference>
<reference evidence="2 3" key="1">
    <citation type="submission" date="2016-11" db="EMBL/GenBank/DDBJ databases">
        <title>Mixed transmission modes and dynamic genome evolution in an obligate animal-bacterial symbiosis.</title>
        <authorList>
            <person name="Russell S.L."/>
            <person name="Corbett-Detig R.B."/>
            <person name="Cavanaugh C.M."/>
        </authorList>
    </citation>
    <scope>NUCLEOTIDE SEQUENCE [LARGE SCALE GENOMIC DNA]</scope>
    <source>
        <strain evidence="2">Sp-SM6</strain>
    </source>
</reference>
<comment type="caution">
    <text evidence="2">The sequence shown here is derived from an EMBL/GenBank/DDBJ whole genome shotgun (WGS) entry which is preliminary data.</text>
</comment>
<gene>
    <name evidence="2" type="ORF">BOW52_05805</name>
</gene>
<keyword evidence="3" id="KW-1185">Reference proteome</keyword>
<evidence type="ECO:0000313" key="3">
    <source>
        <dbReference type="Proteomes" id="UP000190198"/>
    </source>
</evidence>
<sequence>MVDAQVRQVATSKNICRHLDSFFDNSDYYLWGAHLIDRNPGEIHPWHSDNETCRPEGGFVSLWIGISGVDENSALAVIPGSHEYGEPLQKFFAYENPVRNDPNAVAILEKALEYDAEASNMIPSCNDGDGVFFDGRLWHGTFNNSQFPRRSLLLQYGRRGTPIKFAKDYTSYPFVYEDGHASAPPVMPVKGKPDPLINHNVIGKDGGLTYPAASVAVQPELANNKQLNWAAFPYFNTPTRIFEKFSCHASELLPGCMPHMPHDHGDQACL</sequence>
<comment type="cofactor">
    <cofactor evidence="1">
        <name>Fe(2+)</name>
        <dbReference type="ChEBI" id="CHEBI:29033"/>
    </cofactor>
</comment>
<organism evidence="2 3">
    <name type="scientific">Solemya elarraichensis gill symbiont</name>
    <dbReference type="NCBI Taxonomy" id="1918949"/>
    <lineage>
        <taxon>Bacteria</taxon>
        <taxon>Pseudomonadati</taxon>
        <taxon>Pseudomonadota</taxon>
        <taxon>Gammaproteobacteria</taxon>
        <taxon>sulfur-oxidizing symbionts</taxon>
    </lineage>
</organism>
<dbReference type="EMBL" id="MPRK01000088">
    <property type="protein sequence ID" value="OOZ40469.1"/>
    <property type="molecule type" value="Genomic_DNA"/>
</dbReference>
<name>A0A1T2L5V6_9GAMM</name>
<evidence type="ECO:0000256" key="1">
    <source>
        <dbReference type="ARBA" id="ARBA00001954"/>
    </source>
</evidence>
<evidence type="ECO:0008006" key="4">
    <source>
        <dbReference type="Google" id="ProtNLM"/>
    </source>
</evidence>
<dbReference type="PANTHER" id="PTHR20883:SF48">
    <property type="entry name" value="ECTOINE DIOXYGENASE"/>
    <property type="match status" value="1"/>
</dbReference>
<evidence type="ECO:0000313" key="2">
    <source>
        <dbReference type="EMBL" id="OOZ40469.1"/>
    </source>
</evidence>
<accession>A0A1T2L5V6</accession>
<dbReference type="SUPFAM" id="SSF51197">
    <property type="entry name" value="Clavaminate synthase-like"/>
    <property type="match status" value="1"/>
</dbReference>
<dbReference type="InterPro" id="IPR008775">
    <property type="entry name" value="Phytyl_CoA_dOase-like"/>
</dbReference>
<dbReference type="GO" id="GO:0016706">
    <property type="term" value="F:2-oxoglutarate-dependent dioxygenase activity"/>
    <property type="evidence" value="ECO:0007669"/>
    <property type="project" value="UniProtKB-ARBA"/>
</dbReference>
<dbReference type="Pfam" id="PF05721">
    <property type="entry name" value="PhyH"/>
    <property type="match status" value="1"/>
</dbReference>
<dbReference type="AlphaFoldDB" id="A0A1T2L5V6"/>
<dbReference type="PANTHER" id="PTHR20883">
    <property type="entry name" value="PHYTANOYL-COA DIOXYGENASE DOMAIN CONTAINING 1"/>
    <property type="match status" value="1"/>
</dbReference>
<dbReference type="Proteomes" id="UP000190198">
    <property type="component" value="Unassembled WGS sequence"/>
</dbReference>
<proteinExistence type="predicted"/>